<evidence type="ECO:0000256" key="6">
    <source>
        <dbReference type="PROSITE-ProRule" id="PRU00042"/>
    </source>
</evidence>
<keyword evidence="11" id="KW-1185">Reference proteome</keyword>
<dbReference type="Pfam" id="PF00172">
    <property type="entry name" value="Zn_clus"/>
    <property type="match status" value="1"/>
</dbReference>
<evidence type="ECO:0000259" key="8">
    <source>
        <dbReference type="PROSITE" id="PS50048"/>
    </source>
</evidence>
<dbReference type="PANTHER" id="PTHR47660:SF2">
    <property type="entry name" value="TRANSCRIPTION FACTOR WITH C2H2 AND ZN(2)-CYS(6) DNA BINDING DOMAIN (EUROFUNG)"/>
    <property type="match status" value="1"/>
</dbReference>
<dbReference type="Gene3D" id="4.10.240.10">
    <property type="entry name" value="Zn(2)-C6 fungal-type DNA-binding domain"/>
    <property type="match status" value="1"/>
</dbReference>
<dbReference type="InterPro" id="IPR036236">
    <property type="entry name" value="Znf_C2H2_sf"/>
</dbReference>
<name>A0A317XJP1_9BASI</name>
<dbReference type="SMART" id="SM00066">
    <property type="entry name" value="GAL4"/>
    <property type="match status" value="1"/>
</dbReference>
<dbReference type="STRING" id="1882483.A0A317XJP1"/>
<dbReference type="Gene3D" id="3.30.160.60">
    <property type="entry name" value="Classic Zinc Finger"/>
    <property type="match status" value="2"/>
</dbReference>
<evidence type="ECO:0000256" key="7">
    <source>
        <dbReference type="SAM" id="MobiDB-lite"/>
    </source>
</evidence>
<dbReference type="PROSITE" id="PS50048">
    <property type="entry name" value="ZN2_CY6_FUNGAL_2"/>
    <property type="match status" value="1"/>
</dbReference>
<keyword evidence="5" id="KW-0539">Nucleus</keyword>
<evidence type="ECO:0000259" key="9">
    <source>
        <dbReference type="PROSITE" id="PS50157"/>
    </source>
</evidence>
<evidence type="ECO:0000256" key="4">
    <source>
        <dbReference type="ARBA" id="ARBA00023163"/>
    </source>
</evidence>
<keyword evidence="3" id="KW-0805">Transcription regulation</keyword>
<protein>
    <recommendedName>
        <fullName evidence="12">Zn(2)-C6 fungal-type domain-containing protein</fullName>
    </recommendedName>
</protein>
<keyword evidence="6" id="KW-0863">Zinc-finger</keyword>
<keyword evidence="2" id="KW-0862">Zinc</keyword>
<dbReference type="PROSITE" id="PS00028">
    <property type="entry name" value="ZINC_FINGER_C2H2_1"/>
    <property type="match status" value="2"/>
</dbReference>
<reference evidence="10 11" key="1">
    <citation type="journal article" date="2018" name="Mol. Biol. Evol.">
        <title>Broad Genomic Sampling Reveals a Smut Pathogenic Ancestry of the Fungal Clade Ustilaginomycotina.</title>
        <authorList>
            <person name="Kijpornyongpan T."/>
            <person name="Mondo S.J."/>
            <person name="Barry K."/>
            <person name="Sandor L."/>
            <person name="Lee J."/>
            <person name="Lipzen A."/>
            <person name="Pangilinan J."/>
            <person name="LaButti K."/>
            <person name="Hainaut M."/>
            <person name="Henrissat B."/>
            <person name="Grigoriev I.V."/>
            <person name="Spatafora J.W."/>
            <person name="Aime M.C."/>
        </authorList>
    </citation>
    <scope>NUCLEOTIDE SEQUENCE [LARGE SCALE GENOMIC DNA]</scope>
    <source>
        <strain evidence="10 11">MCA 3645</strain>
    </source>
</reference>
<evidence type="ECO:0000256" key="2">
    <source>
        <dbReference type="ARBA" id="ARBA00022833"/>
    </source>
</evidence>
<feature type="compositionally biased region" description="Low complexity" evidence="7">
    <location>
        <begin position="114"/>
        <end position="133"/>
    </location>
</feature>
<feature type="non-terminal residue" evidence="10">
    <location>
        <position position="1"/>
    </location>
</feature>
<dbReference type="OrthoDB" id="2428527at2759"/>
<evidence type="ECO:0000313" key="10">
    <source>
        <dbReference type="EMBL" id="PWY98546.1"/>
    </source>
</evidence>
<evidence type="ECO:0000256" key="5">
    <source>
        <dbReference type="ARBA" id="ARBA00023242"/>
    </source>
</evidence>
<evidence type="ECO:0000256" key="1">
    <source>
        <dbReference type="ARBA" id="ARBA00022723"/>
    </source>
</evidence>
<dbReference type="PROSITE" id="PS00463">
    <property type="entry name" value="ZN2_CY6_FUNGAL_1"/>
    <property type="match status" value="1"/>
</dbReference>
<feature type="non-terminal residue" evidence="10">
    <location>
        <position position="133"/>
    </location>
</feature>
<feature type="region of interest" description="Disordered" evidence="7">
    <location>
        <begin position="104"/>
        <end position="133"/>
    </location>
</feature>
<dbReference type="InterPro" id="IPR036864">
    <property type="entry name" value="Zn2-C6_fun-type_DNA-bd_sf"/>
</dbReference>
<dbReference type="SUPFAM" id="SSF57701">
    <property type="entry name" value="Zn2/Cys6 DNA-binding domain"/>
    <property type="match status" value="1"/>
</dbReference>
<feature type="domain" description="Zn(2)-C6 fungal-type" evidence="8">
    <location>
        <begin position="77"/>
        <end position="107"/>
    </location>
</feature>
<dbReference type="Proteomes" id="UP000246740">
    <property type="component" value="Unassembled WGS sequence"/>
</dbReference>
<dbReference type="Pfam" id="PF00096">
    <property type="entry name" value="zf-C2H2"/>
    <property type="match status" value="1"/>
</dbReference>
<feature type="domain" description="C2H2-type" evidence="9">
    <location>
        <begin position="1"/>
        <end position="27"/>
    </location>
</feature>
<evidence type="ECO:0000313" key="11">
    <source>
        <dbReference type="Proteomes" id="UP000246740"/>
    </source>
</evidence>
<dbReference type="InParanoid" id="A0A317XJP1"/>
<sequence>QCELCPKTFKRKEHMKRHMASHDSDNRLICRICNASFSRQDALKRHEALHGREGNFDVSADNGSARSKAAISKTRKACTICARQKVKCDGELPCRNCRNKPGANCEYSDRNHRPPQSESSSPGSLSLPNPALN</sequence>
<dbReference type="PROSITE" id="PS50157">
    <property type="entry name" value="ZINC_FINGER_C2H2_2"/>
    <property type="match status" value="2"/>
</dbReference>
<gene>
    <name evidence="10" type="ORF">BCV70DRAFT_150949</name>
</gene>
<feature type="domain" description="C2H2-type" evidence="9">
    <location>
        <begin position="28"/>
        <end position="55"/>
    </location>
</feature>
<keyword evidence="4" id="KW-0804">Transcription</keyword>
<dbReference type="EMBL" id="KZ819198">
    <property type="protein sequence ID" value="PWY98546.1"/>
    <property type="molecule type" value="Genomic_DNA"/>
</dbReference>
<evidence type="ECO:0000256" key="3">
    <source>
        <dbReference type="ARBA" id="ARBA00023015"/>
    </source>
</evidence>
<dbReference type="SMART" id="SM00355">
    <property type="entry name" value="ZnF_C2H2"/>
    <property type="match status" value="2"/>
</dbReference>
<accession>A0A317XJP1</accession>
<proteinExistence type="predicted"/>
<dbReference type="InterPro" id="IPR001138">
    <property type="entry name" value="Zn2Cys6_DnaBD"/>
</dbReference>
<dbReference type="InterPro" id="IPR013087">
    <property type="entry name" value="Znf_C2H2_type"/>
</dbReference>
<evidence type="ECO:0008006" key="12">
    <source>
        <dbReference type="Google" id="ProtNLM"/>
    </source>
</evidence>
<dbReference type="GO" id="GO:0008270">
    <property type="term" value="F:zinc ion binding"/>
    <property type="evidence" value="ECO:0007669"/>
    <property type="project" value="UniProtKB-KW"/>
</dbReference>
<keyword evidence="1" id="KW-0479">Metal-binding</keyword>
<dbReference type="GO" id="GO:0000981">
    <property type="term" value="F:DNA-binding transcription factor activity, RNA polymerase II-specific"/>
    <property type="evidence" value="ECO:0007669"/>
    <property type="project" value="InterPro"/>
</dbReference>
<dbReference type="SUPFAM" id="SSF57667">
    <property type="entry name" value="beta-beta-alpha zinc fingers"/>
    <property type="match status" value="1"/>
</dbReference>
<dbReference type="AlphaFoldDB" id="A0A317XJP1"/>
<organism evidence="10 11">
    <name type="scientific">Testicularia cyperi</name>
    <dbReference type="NCBI Taxonomy" id="1882483"/>
    <lineage>
        <taxon>Eukaryota</taxon>
        <taxon>Fungi</taxon>
        <taxon>Dikarya</taxon>
        <taxon>Basidiomycota</taxon>
        <taxon>Ustilaginomycotina</taxon>
        <taxon>Ustilaginomycetes</taxon>
        <taxon>Ustilaginales</taxon>
        <taxon>Anthracoideaceae</taxon>
        <taxon>Testicularia</taxon>
    </lineage>
</organism>
<dbReference type="Pfam" id="PF13894">
    <property type="entry name" value="zf-C2H2_4"/>
    <property type="match status" value="1"/>
</dbReference>
<dbReference type="PANTHER" id="PTHR47660">
    <property type="entry name" value="TRANSCRIPTION FACTOR WITH C2H2 AND ZN(2)-CYS(6) DNA BINDING DOMAIN (EUROFUNG)-RELATED-RELATED"/>
    <property type="match status" value="1"/>
</dbReference>
<dbReference type="CDD" id="cd00067">
    <property type="entry name" value="GAL4"/>
    <property type="match status" value="1"/>
</dbReference>